<evidence type="ECO:0000259" key="1">
    <source>
        <dbReference type="Pfam" id="PF04738"/>
    </source>
</evidence>
<dbReference type="InterPro" id="IPR006827">
    <property type="entry name" value="Lant_deHydtase_N"/>
</dbReference>
<dbReference type="AlphaFoldDB" id="A0A5S4F399"/>
<dbReference type="RefSeq" id="WP_138671793.1">
    <property type="nucleotide sequence ID" value="NZ_VCKY01000193.1"/>
</dbReference>
<reference evidence="2 3" key="1">
    <citation type="submission" date="2019-05" db="EMBL/GenBank/DDBJ databases">
        <title>Draft genome sequence of Nonomuraea turkmeniaca DSM 43926.</title>
        <authorList>
            <person name="Saricaoglu S."/>
            <person name="Isik K."/>
        </authorList>
    </citation>
    <scope>NUCLEOTIDE SEQUENCE [LARGE SCALE GENOMIC DNA]</scope>
    <source>
        <strain evidence="2 3">DSM 43926</strain>
    </source>
</reference>
<dbReference type="OrthoDB" id="2442707at2"/>
<evidence type="ECO:0000313" key="2">
    <source>
        <dbReference type="EMBL" id="TMR10374.1"/>
    </source>
</evidence>
<feature type="domain" description="Lantibiotic dehydratase N-terminal" evidence="1">
    <location>
        <begin position="145"/>
        <end position="287"/>
    </location>
</feature>
<proteinExistence type="predicted"/>
<organism evidence="2 3">
    <name type="scientific">Nonomuraea turkmeniaca</name>
    <dbReference type="NCBI Taxonomy" id="103838"/>
    <lineage>
        <taxon>Bacteria</taxon>
        <taxon>Bacillati</taxon>
        <taxon>Actinomycetota</taxon>
        <taxon>Actinomycetes</taxon>
        <taxon>Streptosporangiales</taxon>
        <taxon>Streptosporangiaceae</taxon>
        <taxon>Nonomuraea</taxon>
    </lineage>
</organism>
<evidence type="ECO:0000313" key="3">
    <source>
        <dbReference type="Proteomes" id="UP000309128"/>
    </source>
</evidence>
<dbReference type="EMBL" id="VCKY01000193">
    <property type="protein sequence ID" value="TMR10374.1"/>
    <property type="molecule type" value="Genomic_DNA"/>
</dbReference>
<sequence>MRRAVRYMVAPVFGVRVASVPVERLERMRCAETWALVDELAEVSDWLAREGAELSEPLHEAVGAAAGTPAKPLLVALRRAVFGGRRPDRRSLEALAHLPGELARRVESWLERREHRDRVRRRLPEVLAAEVDAEVEALRQAVSAPAFRRGLAQGSPVLSAQVDRWLAGRRPGRQELLGLARYVARAAAKTSPYATFTFSGLGEWTAGGPAVQPPDTLDWQGVVELDRAVLQPVWAALTRHPEVYARARLRVNPAAFDDGERIWFLGPGPTERLSSVPAGKDVRAALAWLRAHPDAMAGSVPGLRPLVQAGLVELVPPYDEQGADPVGALASWLPVPSLAATVRRISEAAHGDDRRKSIDTVREALEELLSPGARAHPWLPDKNLCPESALLTGVAGRCGAGAWQAALDDLDVVRHLLGLFDSDLPAKVSAAAYFLDRYGPGASVPALTFYRDLHTADQPGPAGLMVRELLGNPLATPGGAGPPDLPGMRALAAARRRFWQAANAGPGGAAVCLTAAELAGLAAEWPPFVQAPGSVCCYVQAVPAPDGLRLVLGTVSAGYGRGLSRLHRLITLAGGQPPPAMHLRAPEADVRLAECRAIAGGGLNLRTATADVALAYPGTAPGDPAAVLGDGAGEGEVPEVSVVELAITYDPATERLVLRDAAGCRVRPVHLGLAAQHWLPPALQFLIRVFGEPATAMVPGWVFRAGGDVPPPGAVERWPRLDVGRVTLARACVRLRAGDFPVPLPGEGDAAYLPRLAGWLAGHGVARRFFARVVDLREGLGTGLLSKGRKPMYVDVTDHLLLTGFIRSIGDPDALMVLEEALPDLADAPAYGDGGRHVTEYAVQVSRS</sequence>
<gene>
    <name evidence="2" type="ORF">ETD86_39765</name>
</gene>
<comment type="caution">
    <text evidence="2">The sequence shown here is derived from an EMBL/GenBank/DDBJ whole genome shotgun (WGS) entry which is preliminary data.</text>
</comment>
<name>A0A5S4F399_9ACTN</name>
<accession>A0A5S4F399</accession>
<protein>
    <recommendedName>
        <fullName evidence="1">Lantibiotic dehydratase N-terminal domain-containing protein</fullName>
    </recommendedName>
</protein>
<keyword evidence="3" id="KW-1185">Reference proteome</keyword>
<dbReference type="Pfam" id="PF04738">
    <property type="entry name" value="Lant_dehydr_N"/>
    <property type="match status" value="1"/>
</dbReference>
<dbReference type="Proteomes" id="UP000309128">
    <property type="component" value="Unassembled WGS sequence"/>
</dbReference>